<organism evidence="2 3">
    <name type="scientific">Microbacterium immunditiarum</name>
    <dbReference type="NCBI Taxonomy" id="337480"/>
    <lineage>
        <taxon>Bacteria</taxon>
        <taxon>Bacillati</taxon>
        <taxon>Actinomycetota</taxon>
        <taxon>Actinomycetes</taxon>
        <taxon>Micrococcales</taxon>
        <taxon>Microbacteriaceae</taxon>
        <taxon>Microbacterium</taxon>
    </lineage>
</organism>
<protein>
    <submittedName>
        <fullName evidence="2">Uncharacterized protein</fullName>
    </submittedName>
</protein>
<gene>
    <name evidence="2" type="ORF">BJ991_001161</name>
</gene>
<reference evidence="2 3" key="1">
    <citation type="submission" date="2020-07" db="EMBL/GenBank/DDBJ databases">
        <title>Sequencing the genomes of 1000 actinobacteria strains.</title>
        <authorList>
            <person name="Klenk H.-P."/>
        </authorList>
    </citation>
    <scope>NUCLEOTIDE SEQUENCE [LARGE SCALE GENOMIC DNA]</scope>
    <source>
        <strain evidence="2 3">DSM 24662</strain>
    </source>
</reference>
<dbReference type="RefSeq" id="WP_179488267.1">
    <property type="nucleotide sequence ID" value="NZ_JACCBV010000001.1"/>
</dbReference>
<name>A0A7Y9KKG3_9MICO</name>
<proteinExistence type="predicted"/>
<evidence type="ECO:0000313" key="2">
    <source>
        <dbReference type="EMBL" id="NYE19133.1"/>
    </source>
</evidence>
<feature type="region of interest" description="Disordered" evidence="1">
    <location>
        <begin position="1"/>
        <end position="119"/>
    </location>
</feature>
<feature type="compositionally biased region" description="Basic and acidic residues" evidence="1">
    <location>
        <begin position="63"/>
        <end position="87"/>
    </location>
</feature>
<sequence length="119" mass="12102">MSDEKPHVPAGGAGADTGAVDSASIDPADRADIQNISSQNDISGVGTRAADGSMETDLDDTEADRQPDGVDRQDGPTRGVADDKRVTDAATADDLAVQDYEPGVDPGSSGSSRLVGDDE</sequence>
<accession>A0A7Y9KKG3</accession>
<dbReference type="EMBL" id="JACCBV010000001">
    <property type="protein sequence ID" value="NYE19133.1"/>
    <property type="molecule type" value="Genomic_DNA"/>
</dbReference>
<dbReference type="Proteomes" id="UP000576969">
    <property type="component" value="Unassembled WGS sequence"/>
</dbReference>
<evidence type="ECO:0000313" key="3">
    <source>
        <dbReference type="Proteomes" id="UP000576969"/>
    </source>
</evidence>
<comment type="caution">
    <text evidence="2">The sequence shown here is derived from an EMBL/GenBank/DDBJ whole genome shotgun (WGS) entry which is preliminary data.</text>
</comment>
<keyword evidence="3" id="KW-1185">Reference proteome</keyword>
<evidence type="ECO:0000256" key="1">
    <source>
        <dbReference type="SAM" id="MobiDB-lite"/>
    </source>
</evidence>
<dbReference type="AlphaFoldDB" id="A0A7Y9KKG3"/>